<dbReference type="InterPro" id="IPR007694">
    <property type="entry name" value="DNA_helicase_DnaB-like_C"/>
</dbReference>
<dbReference type="AlphaFoldDB" id="A0A926DNJ3"/>
<dbReference type="FunFam" id="1.10.860.10:FF:000001">
    <property type="entry name" value="Replicative DNA helicase"/>
    <property type="match status" value="1"/>
</dbReference>
<dbReference type="InterPro" id="IPR027417">
    <property type="entry name" value="P-loop_NTPase"/>
</dbReference>
<dbReference type="InterPro" id="IPR007693">
    <property type="entry name" value="DNA_helicase_DnaB-like_N"/>
</dbReference>
<comment type="catalytic activity">
    <reaction evidence="10 12">
        <text>ATP + H2O = ADP + phosphate + H(+)</text>
        <dbReference type="Rhea" id="RHEA:13065"/>
        <dbReference type="ChEBI" id="CHEBI:15377"/>
        <dbReference type="ChEBI" id="CHEBI:15378"/>
        <dbReference type="ChEBI" id="CHEBI:30616"/>
        <dbReference type="ChEBI" id="CHEBI:43474"/>
        <dbReference type="ChEBI" id="CHEBI:456216"/>
        <dbReference type="EC" id="5.6.2.3"/>
    </reaction>
</comment>
<keyword evidence="6 12" id="KW-0347">Helicase</keyword>
<dbReference type="InterPro" id="IPR007692">
    <property type="entry name" value="DNA_helicase_DnaB"/>
</dbReference>
<sequence>MDVQNDNFIQTPLPHNKEAEQSVLGSMLIDRDCVTAAFERLSADDFYIEANKKIFSAMQALFNRNTPIDLVTVSEELTAGGVLEAVGGIQYISYLATTLPTTANIVQHIDIVCEKSLRRKLIHTANDIIDKSYNAGGSSQEVADNAGKLIFDALEDNSQRGMVHIRDLLLQTHDNLTDMYQNKGKLTGAPTGFEGLDKELHGLQKSDLILIAARPGMGKTSFALNVASHAAIRGNVPVAIFSLEMSGVQLVSRLISSEMLIDSNHLRSGELEDDDWEKIAVSLNTLGNAPIYISDSTNITVSDIRARCRRLKAEKGLGLIVIDYLQLMSGSRSESRQQEVSDMSRSLKILAKELNVPIVTLSQLSRAPDQRKDDHRPKLSDLRESGAIEQDADIVLFLYRDEIYNPDTEQKNIAECIIAKHRNGSTGNIKMVWAGQYTKFMNLDNQH</sequence>
<dbReference type="PROSITE" id="PS51199">
    <property type="entry name" value="SF4_HELICASE"/>
    <property type="match status" value="1"/>
</dbReference>
<dbReference type="GO" id="GO:0016787">
    <property type="term" value="F:hydrolase activity"/>
    <property type="evidence" value="ECO:0007669"/>
    <property type="project" value="UniProtKB-KW"/>
</dbReference>
<dbReference type="Gene3D" id="3.40.50.300">
    <property type="entry name" value="P-loop containing nucleotide triphosphate hydrolases"/>
    <property type="match status" value="1"/>
</dbReference>
<evidence type="ECO:0000256" key="2">
    <source>
        <dbReference type="ARBA" id="ARBA00022515"/>
    </source>
</evidence>
<dbReference type="GO" id="GO:1990077">
    <property type="term" value="C:primosome complex"/>
    <property type="evidence" value="ECO:0007669"/>
    <property type="project" value="UniProtKB-UniRule"/>
</dbReference>
<evidence type="ECO:0000256" key="6">
    <source>
        <dbReference type="ARBA" id="ARBA00022806"/>
    </source>
</evidence>
<evidence type="ECO:0000256" key="1">
    <source>
        <dbReference type="ARBA" id="ARBA00008428"/>
    </source>
</evidence>
<evidence type="ECO:0000256" key="8">
    <source>
        <dbReference type="ARBA" id="ARBA00023125"/>
    </source>
</evidence>
<evidence type="ECO:0000256" key="9">
    <source>
        <dbReference type="ARBA" id="ARBA00023235"/>
    </source>
</evidence>
<name>A0A926DNJ3_9FIRM</name>
<evidence type="ECO:0000256" key="10">
    <source>
        <dbReference type="ARBA" id="ARBA00048954"/>
    </source>
</evidence>
<dbReference type="GO" id="GO:0003677">
    <property type="term" value="F:DNA binding"/>
    <property type="evidence" value="ECO:0007669"/>
    <property type="project" value="UniProtKB-UniRule"/>
</dbReference>
<dbReference type="GO" id="GO:0006269">
    <property type="term" value="P:DNA replication, synthesis of primer"/>
    <property type="evidence" value="ECO:0007669"/>
    <property type="project" value="UniProtKB-UniRule"/>
</dbReference>
<evidence type="ECO:0000256" key="11">
    <source>
        <dbReference type="NCBIfam" id="TIGR00665"/>
    </source>
</evidence>
<evidence type="ECO:0000313" key="15">
    <source>
        <dbReference type="Proteomes" id="UP000611762"/>
    </source>
</evidence>
<evidence type="ECO:0000256" key="4">
    <source>
        <dbReference type="ARBA" id="ARBA00022741"/>
    </source>
</evidence>
<comment type="similarity">
    <text evidence="1 12">Belongs to the helicase family. DnaB subfamily.</text>
</comment>
<keyword evidence="15" id="KW-1185">Reference proteome</keyword>
<keyword evidence="9" id="KW-0413">Isomerase</keyword>
<dbReference type="EC" id="5.6.2.3" evidence="11 12"/>
<comment type="function">
    <text evidence="12">The main replicative DNA helicase, it participates in initiation and elongation during chromosome replication. Travels ahead of the DNA replisome, separating dsDNA into templates for DNA synthesis. A processive ATP-dependent 5'-3' DNA helicase it has DNA-dependent ATPase activity.</text>
</comment>
<accession>A0A926DNJ3</accession>
<dbReference type="SUPFAM" id="SSF48024">
    <property type="entry name" value="N-terminal domain of DnaB helicase"/>
    <property type="match status" value="1"/>
</dbReference>
<keyword evidence="8 12" id="KW-0238">DNA-binding</keyword>
<dbReference type="GO" id="GO:0005524">
    <property type="term" value="F:ATP binding"/>
    <property type="evidence" value="ECO:0007669"/>
    <property type="project" value="UniProtKB-UniRule"/>
</dbReference>
<dbReference type="GO" id="GO:0042802">
    <property type="term" value="F:identical protein binding"/>
    <property type="evidence" value="ECO:0007669"/>
    <property type="project" value="UniProtKB-ARBA"/>
</dbReference>
<feature type="domain" description="SF4 helicase" evidence="13">
    <location>
        <begin position="182"/>
        <end position="447"/>
    </location>
</feature>
<gene>
    <name evidence="14" type="primary">dnaB</name>
    <name evidence="14" type="ORF">H8698_05760</name>
</gene>
<dbReference type="Proteomes" id="UP000611762">
    <property type="component" value="Unassembled WGS sequence"/>
</dbReference>
<proteinExistence type="inferred from homology"/>
<keyword evidence="5 12" id="KW-0378">Hydrolase</keyword>
<dbReference type="PANTHER" id="PTHR30153">
    <property type="entry name" value="REPLICATIVE DNA HELICASE DNAB"/>
    <property type="match status" value="1"/>
</dbReference>
<evidence type="ECO:0000256" key="7">
    <source>
        <dbReference type="ARBA" id="ARBA00022840"/>
    </source>
</evidence>
<dbReference type="SMART" id="SM00382">
    <property type="entry name" value="AAA"/>
    <property type="match status" value="1"/>
</dbReference>
<evidence type="ECO:0000256" key="12">
    <source>
        <dbReference type="RuleBase" id="RU362085"/>
    </source>
</evidence>
<dbReference type="PANTHER" id="PTHR30153:SF2">
    <property type="entry name" value="REPLICATIVE DNA HELICASE"/>
    <property type="match status" value="1"/>
</dbReference>
<organism evidence="14 15">
    <name type="scientific">Congzhengia minquanensis</name>
    <dbReference type="NCBI Taxonomy" id="2763657"/>
    <lineage>
        <taxon>Bacteria</taxon>
        <taxon>Bacillati</taxon>
        <taxon>Bacillota</taxon>
        <taxon>Clostridia</taxon>
        <taxon>Eubacteriales</taxon>
        <taxon>Oscillospiraceae</taxon>
        <taxon>Congzhengia</taxon>
    </lineage>
</organism>
<keyword evidence="7 12" id="KW-0067">ATP-binding</keyword>
<dbReference type="GO" id="GO:0043139">
    <property type="term" value="F:5'-3' DNA helicase activity"/>
    <property type="evidence" value="ECO:0007669"/>
    <property type="project" value="UniProtKB-EC"/>
</dbReference>
<comment type="caution">
    <text evidence="14">The sequence shown here is derived from an EMBL/GenBank/DDBJ whole genome shotgun (WGS) entry which is preliminary data.</text>
</comment>
<dbReference type="CDD" id="cd00984">
    <property type="entry name" value="DnaB_C"/>
    <property type="match status" value="1"/>
</dbReference>
<dbReference type="NCBIfam" id="NF004384">
    <property type="entry name" value="PRK05748.1"/>
    <property type="match status" value="1"/>
</dbReference>
<dbReference type="InterPro" id="IPR036185">
    <property type="entry name" value="DNA_heli_DnaB-like_N_sf"/>
</dbReference>
<dbReference type="Pfam" id="PF00772">
    <property type="entry name" value="DnaB"/>
    <property type="match status" value="1"/>
</dbReference>
<dbReference type="InterPro" id="IPR016136">
    <property type="entry name" value="DNA_helicase_N/primase_C"/>
</dbReference>
<dbReference type="SUPFAM" id="SSF52540">
    <property type="entry name" value="P-loop containing nucleoside triphosphate hydrolases"/>
    <property type="match status" value="1"/>
</dbReference>
<evidence type="ECO:0000256" key="5">
    <source>
        <dbReference type="ARBA" id="ARBA00022801"/>
    </source>
</evidence>
<dbReference type="RefSeq" id="WP_249311662.1">
    <property type="nucleotide sequence ID" value="NZ_JACRSU010000002.1"/>
</dbReference>
<dbReference type="NCBIfam" id="TIGR00665">
    <property type="entry name" value="DnaB"/>
    <property type="match status" value="1"/>
</dbReference>
<evidence type="ECO:0000259" key="13">
    <source>
        <dbReference type="PROSITE" id="PS51199"/>
    </source>
</evidence>
<dbReference type="EMBL" id="JACRSU010000002">
    <property type="protein sequence ID" value="MBC8540479.1"/>
    <property type="molecule type" value="Genomic_DNA"/>
</dbReference>
<reference evidence="14" key="1">
    <citation type="submission" date="2020-08" db="EMBL/GenBank/DDBJ databases">
        <title>Genome public.</title>
        <authorList>
            <person name="Liu C."/>
            <person name="Sun Q."/>
        </authorList>
    </citation>
    <scope>NUCLEOTIDE SEQUENCE</scope>
    <source>
        <strain evidence="14">H8</strain>
    </source>
</reference>
<evidence type="ECO:0000313" key="14">
    <source>
        <dbReference type="EMBL" id="MBC8540479.1"/>
    </source>
</evidence>
<dbReference type="GO" id="GO:0005829">
    <property type="term" value="C:cytosol"/>
    <property type="evidence" value="ECO:0007669"/>
    <property type="project" value="TreeGrafter"/>
</dbReference>
<dbReference type="Pfam" id="PF03796">
    <property type="entry name" value="DnaB_C"/>
    <property type="match status" value="1"/>
</dbReference>
<keyword evidence="2 12" id="KW-0639">Primosome</keyword>
<keyword evidence="4 12" id="KW-0547">Nucleotide-binding</keyword>
<evidence type="ECO:0000256" key="3">
    <source>
        <dbReference type="ARBA" id="ARBA00022705"/>
    </source>
</evidence>
<protein>
    <recommendedName>
        <fullName evidence="11 12">Replicative DNA helicase</fullName>
        <ecNumber evidence="11 12">5.6.2.3</ecNumber>
    </recommendedName>
</protein>
<dbReference type="InterPro" id="IPR003593">
    <property type="entry name" value="AAA+_ATPase"/>
</dbReference>
<dbReference type="Gene3D" id="1.10.860.10">
    <property type="entry name" value="DNAb Helicase, Chain A"/>
    <property type="match status" value="1"/>
</dbReference>
<keyword evidence="3 12" id="KW-0235">DNA replication</keyword>
<dbReference type="FunFam" id="3.40.50.300:FF:000076">
    <property type="entry name" value="Replicative DNA helicase"/>
    <property type="match status" value="1"/>
</dbReference>